<sequence length="670" mass="77637">MDMDSYMEVDSPGPSQDLRVNIVGGDQQIMNFDNCTDLASQYHSLKRGDITYGLLIFNNARGAKVLVDRRKVEGKGKSLKFVKKAHRAKVHGEESVVVDYSGPDRAQAFLRDFHKLSLDLCRSGYFAQIMGTQQKSSWNTLAFYDNLIPLAHFEDTCKALPLARFILNYRKDSDANTIERIPDVKNQDYDMNADLWMKPDGLICVGVRGPLFNNTWAPNTGPYTYFESDLERMPPGSDFSTTLIHKMPLERCNFFQEESIMSFLDSEGIDLPEFLAVPNLCSYWERFYFSALNNAENELKLIPFGDVVYEPKPEASIVEVQVEDGDDGMQVDSESEESRGIGEVVAKIPCPQPKELSMWTNSNFSMSYEAPDYVEDFQNSGFAWARFRFDRYMVHNDDRPRILHISCDTSIEFEDVMELQDVCSAWLMQESLVRQHLQSPKGSKSLLLTDLQLHLTSTTELPPEEEFKRTLYLYVAIPKLFQAKNPDSPTPEYALFWDTGFPNHLTSDSNRKCPLFFWSRHSDPRKHSLSKEKCKKYGLPTEDEMVCSMYTRHWREYEFAAVRRYLGLRGAGLGVKDKGKGKEGEAGESERRLRRYVQRRGLPMLELVSEHNSNRSLDQRWEEIPHIYEHRGYNRAMDSDDDEDKDFYRYELPKGRLLFPFEREDDYEFE</sequence>
<proteinExistence type="predicted"/>
<dbReference type="EMBL" id="JBANRG010000001">
    <property type="protein sequence ID" value="KAK7472058.1"/>
    <property type="molecule type" value="Genomic_DNA"/>
</dbReference>
<accession>A0ABR1K3Q3</accession>
<keyword evidence="2" id="KW-1185">Reference proteome</keyword>
<protein>
    <submittedName>
        <fullName evidence="1">Uncharacterized protein</fullName>
    </submittedName>
</protein>
<dbReference type="Proteomes" id="UP001498398">
    <property type="component" value="Unassembled WGS sequence"/>
</dbReference>
<evidence type="ECO:0000313" key="2">
    <source>
        <dbReference type="Proteomes" id="UP001498398"/>
    </source>
</evidence>
<evidence type="ECO:0000313" key="1">
    <source>
        <dbReference type="EMBL" id="KAK7472058.1"/>
    </source>
</evidence>
<comment type="caution">
    <text evidence="1">The sequence shown here is derived from an EMBL/GenBank/DDBJ whole genome shotgun (WGS) entry which is preliminary data.</text>
</comment>
<reference evidence="1 2" key="1">
    <citation type="submission" date="2024-01" db="EMBL/GenBank/DDBJ databases">
        <title>A draft genome for the cacao thread blight pathogen Marasmiellus scandens.</title>
        <authorList>
            <person name="Baruah I.K."/>
            <person name="Leung J."/>
            <person name="Bukari Y."/>
            <person name="Amoako-Attah I."/>
            <person name="Meinhardt L.W."/>
            <person name="Bailey B.A."/>
            <person name="Cohen S.P."/>
        </authorList>
    </citation>
    <scope>NUCLEOTIDE SEQUENCE [LARGE SCALE GENOMIC DNA]</scope>
    <source>
        <strain evidence="1 2">GH-19</strain>
    </source>
</reference>
<organism evidence="1 2">
    <name type="scientific">Marasmiellus scandens</name>
    <dbReference type="NCBI Taxonomy" id="2682957"/>
    <lineage>
        <taxon>Eukaryota</taxon>
        <taxon>Fungi</taxon>
        <taxon>Dikarya</taxon>
        <taxon>Basidiomycota</taxon>
        <taxon>Agaricomycotina</taxon>
        <taxon>Agaricomycetes</taxon>
        <taxon>Agaricomycetidae</taxon>
        <taxon>Agaricales</taxon>
        <taxon>Marasmiineae</taxon>
        <taxon>Omphalotaceae</taxon>
        <taxon>Marasmiellus</taxon>
    </lineage>
</organism>
<name>A0ABR1K3Q3_9AGAR</name>
<gene>
    <name evidence="1" type="ORF">VKT23_000171</name>
</gene>